<organism evidence="2">
    <name type="scientific">Lotharella globosa</name>
    <dbReference type="NCBI Taxonomy" id="91324"/>
    <lineage>
        <taxon>Eukaryota</taxon>
        <taxon>Sar</taxon>
        <taxon>Rhizaria</taxon>
        <taxon>Cercozoa</taxon>
        <taxon>Chlorarachniophyceae</taxon>
        <taxon>Lotharella</taxon>
    </lineage>
</organism>
<feature type="region of interest" description="Disordered" evidence="1">
    <location>
        <begin position="17"/>
        <end position="36"/>
    </location>
</feature>
<feature type="region of interest" description="Disordered" evidence="1">
    <location>
        <begin position="188"/>
        <end position="261"/>
    </location>
</feature>
<dbReference type="AlphaFoldDB" id="A0A7S3Z8J5"/>
<accession>A0A7S3Z8J5</accession>
<protein>
    <submittedName>
        <fullName evidence="2">Uncharacterized protein</fullName>
    </submittedName>
</protein>
<name>A0A7S3Z8J5_9EUKA</name>
<dbReference type="EMBL" id="HBIV01037942">
    <property type="protein sequence ID" value="CAE0675245.1"/>
    <property type="molecule type" value="Transcribed_RNA"/>
</dbReference>
<evidence type="ECO:0000256" key="1">
    <source>
        <dbReference type="SAM" id="MobiDB-lite"/>
    </source>
</evidence>
<sequence>MSVPLSVRVQRVIRRHRSRRRWDSCPPRLGVDEATRTSEETKENVIVHRRTSPEILRFDKRQLHRLRIESMRAPATSEAASNAHNKAPATDSATVTTTRPTHLKALTYPMIPRSSDVLTIDSSALDSGDAAVQIRGRSPIVKSTMIAQNPTSLHDVRYVRQVSESEGYIYLRNMAATVANIDDLDRVSADNNDDEDYHRGRHRQRKSEGRRERRATSPSPPCGRRMSEKSKRRRRKVKRRRKKSRSRVRSSPLNSLTPLHQARSKSFAHNVVLHVLKKSEDPCPLSLCVPRTCSV</sequence>
<reference evidence="2" key="1">
    <citation type="submission" date="2021-01" db="EMBL/GenBank/DDBJ databases">
        <authorList>
            <person name="Corre E."/>
            <person name="Pelletier E."/>
            <person name="Niang G."/>
            <person name="Scheremetjew M."/>
            <person name="Finn R."/>
            <person name="Kale V."/>
            <person name="Holt S."/>
            <person name="Cochrane G."/>
            <person name="Meng A."/>
            <person name="Brown T."/>
            <person name="Cohen L."/>
        </authorList>
    </citation>
    <scope>NUCLEOTIDE SEQUENCE</scope>
    <source>
        <strain evidence="2">CCCM811</strain>
    </source>
</reference>
<evidence type="ECO:0000313" key="2">
    <source>
        <dbReference type="EMBL" id="CAE0675245.1"/>
    </source>
</evidence>
<feature type="compositionally biased region" description="Basic residues" evidence="1">
    <location>
        <begin position="230"/>
        <end position="248"/>
    </location>
</feature>
<feature type="compositionally biased region" description="Basic and acidic residues" evidence="1">
    <location>
        <begin position="206"/>
        <end position="215"/>
    </location>
</feature>
<feature type="region of interest" description="Disordered" evidence="1">
    <location>
        <begin position="73"/>
        <end position="98"/>
    </location>
</feature>
<gene>
    <name evidence="2" type="ORF">LGLO00237_LOCUS27021</name>
</gene>
<proteinExistence type="predicted"/>